<sequence length="396" mass="43149">MNTTIQILSSILLLLSFQHHIPHLHKSIISVADAAPISSSSFTTNNISQNKNNEKYDRSISTFSPDGRLLQVEYSTVASNRGNVMVIAFELDLSSCGGNNSSGGGDAICVAVLKDDDNNEEQENNPPPKTLSSIQLKEDETQTQLIHRISPTTLLFATGLKGDGRILASALRYNAINAKIQHGEEMTVQEISQACSKIQHELTWTGGARPLGVTATLVGVDWNAAAGAGVPKLYQIQPGGVIHPYDYCVAGGRNDALRNDILDGLASLHEYMEKQIQLHVSSRREKEEDNNDLTVEKEDNHSFRQHLLEEIVQKLGTVVLNAASSSSSFLSSSNNNSDSNKHRSSQKINLWVVQSPTTSSLQETTHGIGESGGAFIRYATDVTKDDLTFVSKQMFS</sequence>
<accession>A0A6V2HB13</accession>
<dbReference type="InterPro" id="IPR050115">
    <property type="entry name" value="Proteasome_alpha"/>
</dbReference>
<dbReference type="Pfam" id="PF00227">
    <property type="entry name" value="Proteasome"/>
    <property type="match status" value="1"/>
</dbReference>
<dbReference type="SUPFAM" id="SSF56235">
    <property type="entry name" value="N-terminal nucleophile aminohydrolases (Ntn hydrolases)"/>
    <property type="match status" value="2"/>
</dbReference>
<dbReference type="InterPro" id="IPR000426">
    <property type="entry name" value="Proteasome_asu_N"/>
</dbReference>
<evidence type="ECO:0000256" key="2">
    <source>
        <dbReference type="SAM" id="SignalP"/>
    </source>
</evidence>
<evidence type="ECO:0000313" key="4">
    <source>
        <dbReference type="EMBL" id="CAE4618610.1"/>
    </source>
</evidence>
<name>A0A6V2HB13_9STRA</name>
<gene>
    <name evidence="4" type="ORF">DBRI00130_LOCUS20886</name>
    <name evidence="5" type="ORF">DBRI00130_LOCUS20887</name>
</gene>
<dbReference type="GO" id="GO:0019773">
    <property type="term" value="C:proteasome core complex, alpha-subunit complex"/>
    <property type="evidence" value="ECO:0007669"/>
    <property type="project" value="InterPro"/>
</dbReference>
<evidence type="ECO:0000256" key="1">
    <source>
        <dbReference type="ARBA" id="ARBA00022942"/>
    </source>
</evidence>
<dbReference type="Gene3D" id="3.60.20.10">
    <property type="entry name" value="Glutamine Phosphoribosylpyrophosphate, subunit 1, domain 1"/>
    <property type="match status" value="1"/>
</dbReference>
<feature type="chain" id="PRO_5035586350" description="Proteasome alpha-type subunits domain-containing protein" evidence="2">
    <location>
        <begin position="19"/>
        <end position="396"/>
    </location>
</feature>
<evidence type="ECO:0000313" key="5">
    <source>
        <dbReference type="EMBL" id="CAE4618612.1"/>
    </source>
</evidence>
<dbReference type="PANTHER" id="PTHR11599">
    <property type="entry name" value="PROTEASOME SUBUNIT ALPHA/BETA"/>
    <property type="match status" value="1"/>
</dbReference>
<feature type="signal peptide" evidence="2">
    <location>
        <begin position="1"/>
        <end position="18"/>
    </location>
</feature>
<keyword evidence="2" id="KW-0732">Signal</keyword>
<organism evidence="5">
    <name type="scientific">Ditylum brightwellii</name>
    <dbReference type="NCBI Taxonomy" id="49249"/>
    <lineage>
        <taxon>Eukaryota</taxon>
        <taxon>Sar</taxon>
        <taxon>Stramenopiles</taxon>
        <taxon>Ochrophyta</taxon>
        <taxon>Bacillariophyta</taxon>
        <taxon>Mediophyceae</taxon>
        <taxon>Lithodesmiophycidae</taxon>
        <taxon>Lithodesmiales</taxon>
        <taxon>Lithodesmiaceae</taxon>
        <taxon>Ditylum</taxon>
    </lineage>
</organism>
<dbReference type="EMBL" id="HBNS01026543">
    <property type="protein sequence ID" value="CAE4618610.1"/>
    <property type="molecule type" value="Transcribed_RNA"/>
</dbReference>
<dbReference type="AlphaFoldDB" id="A0A6V2HB13"/>
<keyword evidence="1" id="KW-0647">Proteasome</keyword>
<protein>
    <recommendedName>
        <fullName evidence="3">Proteasome alpha-type subunits domain-containing protein</fullName>
    </recommendedName>
</protein>
<dbReference type="PROSITE" id="PS00388">
    <property type="entry name" value="PROTEASOME_ALPHA_1"/>
    <property type="match status" value="1"/>
</dbReference>
<reference evidence="5" key="1">
    <citation type="submission" date="2021-01" db="EMBL/GenBank/DDBJ databases">
        <authorList>
            <person name="Corre E."/>
            <person name="Pelletier E."/>
            <person name="Niang G."/>
            <person name="Scheremetjew M."/>
            <person name="Finn R."/>
            <person name="Kale V."/>
            <person name="Holt S."/>
            <person name="Cochrane G."/>
            <person name="Meng A."/>
            <person name="Brown T."/>
            <person name="Cohen L."/>
        </authorList>
    </citation>
    <scope>NUCLEOTIDE SEQUENCE</scope>
    <source>
        <strain evidence="5">GSO104</strain>
    </source>
</reference>
<dbReference type="InterPro" id="IPR001353">
    <property type="entry name" value="Proteasome_sua/b"/>
</dbReference>
<dbReference type="Pfam" id="PF10584">
    <property type="entry name" value="Proteasome_A_N"/>
    <property type="match status" value="1"/>
</dbReference>
<dbReference type="SMART" id="SM00948">
    <property type="entry name" value="Proteasome_A_N"/>
    <property type="match status" value="1"/>
</dbReference>
<dbReference type="InterPro" id="IPR029055">
    <property type="entry name" value="Ntn_hydrolases_N"/>
</dbReference>
<evidence type="ECO:0000259" key="3">
    <source>
        <dbReference type="PROSITE" id="PS00388"/>
    </source>
</evidence>
<dbReference type="GO" id="GO:0006511">
    <property type="term" value="P:ubiquitin-dependent protein catabolic process"/>
    <property type="evidence" value="ECO:0007669"/>
    <property type="project" value="InterPro"/>
</dbReference>
<dbReference type="EMBL" id="HBNS01026544">
    <property type="protein sequence ID" value="CAE4618612.1"/>
    <property type="molecule type" value="Transcribed_RNA"/>
</dbReference>
<proteinExistence type="predicted"/>
<feature type="domain" description="Proteasome alpha-type subunits" evidence="3">
    <location>
        <begin position="56"/>
        <end position="78"/>
    </location>
</feature>